<dbReference type="Gene3D" id="3.40.1190.20">
    <property type="match status" value="1"/>
</dbReference>
<dbReference type="InParanoid" id="W2S4I7"/>
<evidence type="ECO:0000256" key="1">
    <source>
        <dbReference type="ARBA" id="ARBA00008805"/>
    </source>
</evidence>
<dbReference type="CDD" id="cd01173">
    <property type="entry name" value="pyridoxal_pyridoxamine_kinase"/>
    <property type="match status" value="1"/>
</dbReference>
<dbReference type="InterPro" id="IPR004625">
    <property type="entry name" value="PyrdxlKinase"/>
</dbReference>
<dbReference type="InterPro" id="IPR013749">
    <property type="entry name" value="PM/HMP-P_kinase-1"/>
</dbReference>
<dbReference type="FunCoup" id="W2S4I7">
    <property type="interactions" value="378"/>
</dbReference>
<evidence type="ECO:0000313" key="8">
    <source>
        <dbReference type="EMBL" id="ETN43505.1"/>
    </source>
</evidence>
<evidence type="ECO:0000313" key="9">
    <source>
        <dbReference type="Proteomes" id="UP000030752"/>
    </source>
</evidence>
<evidence type="ECO:0000259" key="7">
    <source>
        <dbReference type="Pfam" id="PF08543"/>
    </source>
</evidence>
<dbReference type="Proteomes" id="UP000030752">
    <property type="component" value="Unassembled WGS sequence"/>
</dbReference>
<gene>
    <name evidence="8" type="ORF">HMPREF1541_02664</name>
</gene>
<dbReference type="AlphaFoldDB" id="W2S4I7"/>
<dbReference type="GO" id="GO:0008478">
    <property type="term" value="F:pyridoxal kinase activity"/>
    <property type="evidence" value="ECO:0007669"/>
    <property type="project" value="UniProtKB-EC"/>
</dbReference>
<accession>W2S4I7</accession>
<sequence>MATFVMQALGCDVAAINTVNFSNHTGYRRFQGTRATAEEITNLWNGLKSSYLTDFSVLLSGYCPSAAVVNAVGVIARELRLRSELSPGDFFWVLDPVMGDQGKLYVAEEEVDAYGQLAGQADLVLPNQFELELLAGLEVGSIGKGGMKSCVEAMGKLHATGVSHIVVTSIRVEGQGEDELQVVGSSVNSKGEGRYFVVKVPKLDCFFSGTGDMFAGLMVARLREECEQQGTLRQRAWMSDDGVGPADLPLARATEKVLSSMQMVLEKTMTARDEQMAHFGQSPGASIGGLDGDQISTEEDRRYLAQTQAAEVRVVRNQKDLLEPDERYKAEAV</sequence>
<dbReference type="STRING" id="1220924.W2S4I7"/>
<dbReference type="EC" id="2.7.1.35" evidence="2"/>
<keyword evidence="6" id="KW-0067">ATP-binding</keyword>
<dbReference type="VEuPathDB" id="FungiDB:HMPREF1541_02664"/>
<keyword evidence="3" id="KW-0808">Transferase</keyword>
<dbReference type="HOGENOM" id="CLU_046496_0_0_1"/>
<dbReference type="OrthoDB" id="2104723at2759"/>
<dbReference type="GeneID" id="19970003"/>
<dbReference type="EMBL" id="KB822718">
    <property type="protein sequence ID" value="ETN43505.1"/>
    <property type="molecule type" value="Genomic_DNA"/>
</dbReference>
<dbReference type="InterPro" id="IPR029056">
    <property type="entry name" value="Ribokinase-like"/>
</dbReference>
<dbReference type="SUPFAM" id="SSF53613">
    <property type="entry name" value="Ribokinase-like"/>
    <property type="match status" value="1"/>
</dbReference>
<dbReference type="PANTHER" id="PTHR10534">
    <property type="entry name" value="PYRIDOXAL KINASE"/>
    <property type="match status" value="1"/>
</dbReference>
<keyword evidence="9" id="KW-1185">Reference proteome</keyword>
<dbReference type="GO" id="GO:0009443">
    <property type="term" value="P:pyridoxal 5'-phosphate salvage"/>
    <property type="evidence" value="ECO:0007669"/>
    <property type="project" value="InterPro"/>
</dbReference>
<keyword evidence="4" id="KW-0547">Nucleotide-binding</keyword>
<dbReference type="RefSeq" id="XP_008715241.1">
    <property type="nucleotide sequence ID" value="XM_008717019.1"/>
</dbReference>
<proteinExistence type="inferred from homology"/>
<dbReference type="eggNOG" id="KOG2599">
    <property type="taxonomic scope" value="Eukaryota"/>
</dbReference>
<evidence type="ECO:0000256" key="2">
    <source>
        <dbReference type="ARBA" id="ARBA00012104"/>
    </source>
</evidence>
<evidence type="ECO:0000256" key="3">
    <source>
        <dbReference type="ARBA" id="ARBA00022679"/>
    </source>
</evidence>
<reference evidence="8 9" key="1">
    <citation type="submission" date="2013-03" db="EMBL/GenBank/DDBJ databases">
        <title>The Genome Sequence of Phialophora europaea CBS 101466.</title>
        <authorList>
            <consortium name="The Broad Institute Genomics Platform"/>
            <person name="Cuomo C."/>
            <person name="de Hoog S."/>
            <person name="Gorbushina A."/>
            <person name="Walker B."/>
            <person name="Young S.K."/>
            <person name="Zeng Q."/>
            <person name="Gargeya S."/>
            <person name="Fitzgerald M."/>
            <person name="Haas B."/>
            <person name="Abouelleil A."/>
            <person name="Allen A.W."/>
            <person name="Alvarado L."/>
            <person name="Arachchi H.M."/>
            <person name="Berlin A.M."/>
            <person name="Chapman S.B."/>
            <person name="Gainer-Dewar J."/>
            <person name="Goldberg J."/>
            <person name="Griggs A."/>
            <person name="Gujja S."/>
            <person name="Hansen M."/>
            <person name="Howarth C."/>
            <person name="Imamovic A."/>
            <person name="Ireland A."/>
            <person name="Larimer J."/>
            <person name="McCowan C."/>
            <person name="Murphy C."/>
            <person name="Pearson M."/>
            <person name="Poon T.W."/>
            <person name="Priest M."/>
            <person name="Roberts A."/>
            <person name="Saif S."/>
            <person name="Shea T."/>
            <person name="Sisk P."/>
            <person name="Sykes S."/>
            <person name="Wortman J."/>
            <person name="Nusbaum C."/>
            <person name="Birren B."/>
        </authorList>
    </citation>
    <scope>NUCLEOTIDE SEQUENCE [LARGE SCALE GENOMIC DNA]</scope>
    <source>
        <strain evidence="8 9">CBS 101466</strain>
    </source>
</reference>
<evidence type="ECO:0000256" key="6">
    <source>
        <dbReference type="ARBA" id="ARBA00022840"/>
    </source>
</evidence>
<dbReference type="GO" id="GO:0005829">
    <property type="term" value="C:cytosol"/>
    <property type="evidence" value="ECO:0007669"/>
    <property type="project" value="TreeGrafter"/>
</dbReference>
<name>W2S4I7_CYPE1</name>
<comment type="similarity">
    <text evidence="1">Belongs to the pyridoxine kinase family.</text>
</comment>
<dbReference type="GO" id="GO:0005524">
    <property type="term" value="F:ATP binding"/>
    <property type="evidence" value="ECO:0007669"/>
    <property type="project" value="UniProtKB-KW"/>
</dbReference>
<evidence type="ECO:0000256" key="5">
    <source>
        <dbReference type="ARBA" id="ARBA00022777"/>
    </source>
</evidence>
<evidence type="ECO:0000256" key="4">
    <source>
        <dbReference type="ARBA" id="ARBA00022741"/>
    </source>
</evidence>
<keyword evidence="5 8" id="KW-0418">Kinase</keyword>
<feature type="domain" description="Pyridoxamine kinase/Phosphomethylpyrimidine kinase" evidence="7">
    <location>
        <begin position="91"/>
        <end position="226"/>
    </location>
</feature>
<dbReference type="Pfam" id="PF08543">
    <property type="entry name" value="Phos_pyr_kin"/>
    <property type="match status" value="1"/>
</dbReference>
<protein>
    <recommendedName>
        <fullName evidence="2">pyridoxal kinase</fullName>
        <ecNumber evidence="2">2.7.1.35</ecNumber>
    </recommendedName>
</protein>
<dbReference type="PANTHER" id="PTHR10534:SF2">
    <property type="entry name" value="PYRIDOXAL KINASE"/>
    <property type="match status" value="1"/>
</dbReference>
<organism evidence="8 9">
    <name type="scientific">Cyphellophora europaea (strain CBS 101466)</name>
    <name type="common">Phialophora europaea</name>
    <dbReference type="NCBI Taxonomy" id="1220924"/>
    <lineage>
        <taxon>Eukaryota</taxon>
        <taxon>Fungi</taxon>
        <taxon>Dikarya</taxon>
        <taxon>Ascomycota</taxon>
        <taxon>Pezizomycotina</taxon>
        <taxon>Eurotiomycetes</taxon>
        <taxon>Chaetothyriomycetidae</taxon>
        <taxon>Chaetothyriales</taxon>
        <taxon>Cyphellophoraceae</taxon>
        <taxon>Cyphellophora</taxon>
    </lineage>
</organism>